<feature type="region of interest" description="Disordered" evidence="1">
    <location>
        <begin position="101"/>
        <end position="151"/>
    </location>
</feature>
<feature type="transmembrane region" description="Helical" evidence="2">
    <location>
        <begin position="372"/>
        <end position="392"/>
    </location>
</feature>
<proteinExistence type="predicted"/>
<dbReference type="RefSeq" id="WP_189022484.1">
    <property type="nucleotide sequence ID" value="NZ_BMNE01000001.1"/>
</dbReference>
<accession>A0ABQ2K7C4</accession>
<dbReference type="Proteomes" id="UP000658127">
    <property type="component" value="Unassembled WGS sequence"/>
</dbReference>
<evidence type="ECO:0000313" key="3">
    <source>
        <dbReference type="EMBL" id="GGN65911.1"/>
    </source>
</evidence>
<dbReference type="EMBL" id="BMNE01000001">
    <property type="protein sequence ID" value="GGN65911.1"/>
    <property type="molecule type" value="Genomic_DNA"/>
</dbReference>
<evidence type="ECO:0008006" key="5">
    <source>
        <dbReference type="Google" id="ProtNLM"/>
    </source>
</evidence>
<sequence length="427" mass="45702">MTIPVNPRHNKAEDPNDTAAAAYMAMLRRIHEVSGFTAGQIAIYSGLPRSTAYRFIDPNNNTLPKNRNQVEAFLHACRVPQRNVDRMLELWDEVSGNPIRQNASAGRVLPPAEDDDTALPIRKKSSARRVLPPAEDDDTALPKSTPEPVWEEWDDEQYPLTEVPRQRGAAALSAAHSQPPREEDLTVQTTMWTTAHAHGDPCICMDLAHRPPAPNQSPPAATGSGLGMLAVRVVPLVMLLMALYPLAVAVWFGHRFTGGLTGIISVIVAVVLLMMITAWTHRSSEPSGLTPTRLALAAFGGLCAGVLAWAAVPVLPIATLTGFVVFTMAPMWFSLTKLADIATSTHGVFALIAALWCGITLGTAAAHTGFPVFGSILVGVLGSATAVAMLCANSPGADRPRQKQLEAVRSILQAADEARHRAGPPTI</sequence>
<evidence type="ECO:0000256" key="2">
    <source>
        <dbReference type="SAM" id="Phobius"/>
    </source>
</evidence>
<feature type="transmembrane region" description="Helical" evidence="2">
    <location>
        <begin position="292"/>
        <end position="311"/>
    </location>
</feature>
<comment type="caution">
    <text evidence="3">The sequence shown here is derived from an EMBL/GenBank/DDBJ whole genome shotgun (WGS) entry which is preliminary data.</text>
</comment>
<organism evidence="3 4">
    <name type="scientific">Nocardia rhizosphaerihabitans</name>
    <dbReference type="NCBI Taxonomy" id="1691570"/>
    <lineage>
        <taxon>Bacteria</taxon>
        <taxon>Bacillati</taxon>
        <taxon>Actinomycetota</taxon>
        <taxon>Actinomycetes</taxon>
        <taxon>Mycobacteriales</taxon>
        <taxon>Nocardiaceae</taxon>
        <taxon>Nocardia</taxon>
    </lineage>
</organism>
<protein>
    <recommendedName>
        <fullName evidence="5">HTH cro/C1-type domain-containing protein</fullName>
    </recommendedName>
</protein>
<evidence type="ECO:0000313" key="4">
    <source>
        <dbReference type="Proteomes" id="UP000658127"/>
    </source>
</evidence>
<evidence type="ECO:0000256" key="1">
    <source>
        <dbReference type="SAM" id="MobiDB-lite"/>
    </source>
</evidence>
<keyword evidence="2" id="KW-1133">Transmembrane helix</keyword>
<gene>
    <name evidence="3" type="ORF">GCM10011610_00240</name>
</gene>
<feature type="transmembrane region" description="Helical" evidence="2">
    <location>
        <begin position="347"/>
        <end position="366"/>
    </location>
</feature>
<keyword evidence="2" id="KW-0472">Membrane</keyword>
<keyword evidence="2" id="KW-0812">Transmembrane</keyword>
<reference evidence="4" key="1">
    <citation type="journal article" date="2019" name="Int. J. Syst. Evol. Microbiol.">
        <title>The Global Catalogue of Microorganisms (GCM) 10K type strain sequencing project: providing services to taxonomists for standard genome sequencing and annotation.</title>
        <authorList>
            <consortium name="The Broad Institute Genomics Platform"/>
            <consortium name="The Broad Institute Genome Sequencing Center for Infectious Disease"/>
            <person name="Wu L."/>
            <person name="Ma J."/>
        </authorList>
    </citation>
    <scope>NUCLEOTIDE SEQUENCE [LARGE SCALE GENOMIC DNA]</scope>
    <source>
        <strain evidence="4">CGMCC 4.7329</strain>
    </source>
</reference>
<keyword evidence="4" id="KW-1185">Reference proteome</keyword>
<feature type="transmembrane region" description="Helical" evidence="2">
    <location>
        <begin position="233"/>
        <end position="253"/>
    </location>
</feature>
<name>A0ABQ2K7C4_9NOCA</name>
<feature type="transmembrane region" description="Helical" evidence="2">
    <location>
        <begin position="259"/>
        <end position="280"/>
    </location>
</feature>